<name>A0A4D6ME89_VIGUN</name>
<keyword evidence="2" id="KW-1185">Reference proteome</keyword>
<protein>
    <submittedName>
        <fullName evidence="1">Uncharacterized protein</fullName>
    </submittedName>
</protein>
<dbReference type="AlphaFoldDB" id="A0A4D6ME89"/>
<reference evidence="1 2" key="1">
    <citation type="submission" date="2019-04" db="EMBL/GenBank/DDBJ databases">
        <title>An improved genome assembly and genetic linkage map for asparagus bean, Vigna unguiculata ssp. sesquipedialis.</title>
        <authorList>
            <person name="Xia Q."/>
            <person name="Zhang R."/>
            <person name="Dong Y."/>
        </authorList>
    </citation>
    <scope>NUCLEOTIDE SEQUENCE [LARGE SCALE GENOMIC DNA]</scope>
    <source>
        <tissue evidence="1">Leaf</tissue>
    </source>
</reference>
<dbReference type="EMBL" id="CP039351">
    <property type="protein sequence ID" value="QCD99060.1"/>
    <property type="molecule type" value="Genomic_DNA"/>
</dbReference>
<accession>A0A4D6ME89</accession>
<organism evidence="1 2">
    <name type="scientific">Vigna unguiculata</name>
    <name type="common">Cowpea</name>
    <dbReference type="NCBI Taxonomy" id="3917"/>
    <lineage>
        <taxon>Eukaryota</taxon>
        <taxon>Viridiplantae</taxon>
        <taxon>Streptophyta</taxon>
        <taxon>Embryophyta</taxon>
        <taxon>Tracheophyta</taxon>
        <taxon>Spermatophyta</taxon>
        <taxon>Magnoliopsida</taxon>
        <taxon>eudicotyledons</taxon>
        <taxon>Gunneridae</taxon>
        <taxon>Pentapetalae</taxon>
        <taxon>rosids</taxon>
        <taxon>fabids</taxon>
        <taxon>Fabales</taxon>
        <taxon>Fabaceae</taxon>
        <taxon>Papilionoideae</taxon>
        <taxon>50 kb inversion clade</taxon>
        <taxon>NPAAA clade</taxon>
        <taxon>indigoferoid/millettioid clade</taxon>
        <taxon>Phaseoleae</taxon>
        <taxon>Vigna</taxon>
    </lineage>
</organism>
<proteinExistence type="predicted"/>
<sequence>MEKRRERMKGGWRRWGEEWCVEEKRMAWGEQLLCGRRGRRGRRRMESVWRCGGMEVVCKIKELRSKIPRVQVQGICFIGVRVQEFWGCSAVRGAGERLLEVQREAPYDKEENIPKWFLLQGWIFVDE</sequence>
<dbReference type="Proteomes" id="UP000501690">
    <property type="component" value="Linkage Group LG7"/>
</dbReference>
<gene>
    <name evidence="1" type="ORF">DEO72_LG7g339</name>
</gene>
<evidence type="ECO:0000313" key="2">
    <source>
        <dbReference type="Proteomes" id="UP000501690"/>
    </source>
</evidence>
<evidence type="ECO:0000313" key="1">
    <source>
        <dbReference type="EMBL" id="QCD99060.1"/>
    </source>
</evidence>